<proteinExistence type="predicted"/>
<evidence type="ECO:0000313" key="2">
    <source>
        <dbReference type="Proteomes" id="UP000824881"/>
    </source>
</evidence>
<evidence type="ECO:0000313" key="1">
    <source>
        <dbReference type="EMBL" id="KAG9223631.1"/>
    </source>
</evidence>
<name>A0ACB7J0G6_PLECO</name>
<protein>
    <submittedName>
        <fullName evidence="1">Uncharacterized protein</fullName>
    </submittedName>
</protein>
<sequence>MSSSSTPGTRPSSRSRTTSLRNPSTSLPRRLPNSPTSPPESKSPTLPRPLPRPRPAPPPVPVQTHTTTEPETASASTSPVKVSAPQLPPIRTRTMSSTASSTSIKGPRQRINSPPTSPSATTSRVFISAVEGSPAAGSGSKTSVSSQEISNSSIPVIPTKSPLRKNSILKSADKRDDMKHHEPRSSSRGAPQHMASLRSPTANPASPAAAVPSKSKSKSESPMISDEGLDVTAVATVRGGSSSTDRFSHSLSKPSSSLTIRASSSSSQAAASSTRASPSTKKSRTLETDAQQSSMVRSAVTRSHSASASTSPVGPRPPSSHKFPSMPQSSWGSPSTPAKERLQKQSPTHTSVASSPQRPSTASSAPSSTTKSHSFSTPSPHKTTANSRNARPSTAAALSSPSEPISTPLTRGRSGTVIATPSSAPSTSYSHSQLLSPSSPSGSPQAHSLLSSPLSSMLVSTPLSRSHRLSTTSEVSPVHLKRLLAEPAGASCSSAYGSGSENEVLGAGVGLFQRKRLGQGSDSEGYKSAPGGLGSGSRNAELKGRQRWLAKMQKSFDEDDESKPDELTKMQPALRLVQSLDTPPSSPPANPAAAKGVSSAELDGSGKEKKTRNVLKRRPSAGFSFLRRPVTSSGTTTLKSSGNFLPSPVNLSPLPISPGLLHSPGMSNQSRSPSRDGSERSGSRSGPASVNSLPPRSLTPAALLALEYREQEARREDIIDGVSETLRGSPSHSRRGTPGSDGSLRGHDRKRNLTAGDEEAEAEPGTPYYTVFGSRSGRVVAVGSPYDAWGYDVDAEHVRGRDKSINAGCGGRRGRSLDGRGGQSGSSKTTLGGVGRTLQRKVSGRFRGEKGISKDAEESGDTKGREGGMKKEQEKFTFGAHKRRSLRLSIDKFAEPDPAAMPAWPASPRQPTVDEGAELQRVTEDTRRKTEPGFLGGGKIWKLMKRLSTGGLREKYAEAPPPVPALPKELLGKIALGGNDVAHTQDPKSLDLSRLASRQSSASAPTDPPLKKHASAVAKLSNTGAVVFAPRPSMNTRSSSPVSSELASLRFFRSNQSARSSTSSLFEDDDPPPLPMPSMISQHIIPPSEFNRADTSEESVDFRKDKVITKKPSLPLKIPEQRPSRSLSNDWLPTKSPYEEIKPSLPLPPRRTKGEQKSSRPPSPIIPSFSTVSPINDFAPRKPSLKPQRPSTQPPSAPQIATISASMGSSAPLLSTPPPPRPSRSMQRPSPNASASSSRVSSPTRSRAEPYPSIDIKLETPDPPRLSLGSHSAASTSKTSHQRSSSPTSRRRTMIYKNMSAAQKSPMLTDKEKDDKWNDLLERSARAGGTLHIGGAELLSDRLSTLSMDSSLS</sequence>
<keyword evidence="2" id="KW-1185">Reference proteome</keyword>
<organism evidence="1 2">
    <name type="scientific">Pleurotus cornucopiae</name>
    <name type="common">Cornucopia mushroom</name>
    <dbReference type="NCBI Taxonomy" id="5321"/>
    <lineage>
        <taxon>Eukaryota</taxon>
        <taxon>Fungi</taxon>
        <taxon>Dikarya</taxon>
        <taxon>Basidiomycota</taxon>
        <taxon>Agaricomycotina</taxon>
        <taxon>Agaricomycetes</taxon>
        <taxon>Agaricomycetidae</taxon>
        <taxon>Agaricales</taxon>
        <taxon>Pleurotineae</taxon>
        <taxon>Pleurotaceae</taxon>
        <taxon>Pleurotus</taxon>
    </lineage>
</organism>
<comment type="caution">
    <text evidence="1">The sequence shown here is derived from an EMBL/GenBank/DDBJ whole genome shotgun (WGS) entry which is preliminary data.</text>
</comment>
<dbReference type="EMBL" id="WQMT02000004">
    <property type="protein sequence ID" value="KAG9223631.1"/>
    <property type="molecule type" value="Genomic_DNA"/>
</dbReference>
<dbReference type="Proteomes" id="UP000824881">
    <property type="component" value="Unassembled WGS sequence"/>
</dbReference>
<gene>
    <name evidence="1" type="ORF">CCMSSC00406_0008514</name>
</gene>
<accession>A0ACB7J0G6</accession>
<reference evidence="1 2" key="1">
    <citation type="journal article" date="2021" name="Appl. Environ. Microbiol.">
        <title>Genetic linkage and physical mapping for an oyster mushroom Pleurotus cornucopiae and QTL analysis for the trait cap color.</title>
        <authorList>
            <person name="Zhang Y."/>
            <person name="Gao W."/>
            <person name="Sonnenberg A."/>
            <person name="Chen Q."/>
            <person name="Zhang J."/>
            <person name="Huang C."/>
        </authorList>
    </citation>
    <scope>NUCLEOTIDE SEQUENCE [LARGE SCALE GENOMIC DNA]</scope>
    <source>
        <strain evidence="1">CCMSSC00406</strain>
    </source>
</reference>